<dbReference type="GO" id="GO:0006310">
    <property type="term" value="P:DNA recombination"/>
    <property type="evidence" value="ECO:0007669"/>
    <property type="project" value="UniProtKB-KW"/>
</dbReference>
<protein>
    <submittedName>
        <fullName evidence="3">Phage integrase family protein</fullName>
    </submittedName>
</protein>
<evidence type="ECO:0000259" key="2">
    <source>
        <dbReference type="PROSITE" id="PS51898"/>
    </source>
</evidence>
<dbReference type="GO" id="GO:0015074">
    <property type="term" value="P:DNA integration"/>
    <property type="evidence" value="ECO:0007669"/>
    <property type="project" value="InterPro"/>
</dbReference>
<dbReference type="EMBL" id="FNYD01000021">
    <property type="protein sequence ID" value="SEK07799.1"/>
    <property type="molecule type" value="Genomic_DNA"/>
</dbReference>
<keyword evidence="1" id="KW-0233">DNA recombination</keyword>
<evidence type="ECO:0000313" key="3">
    <source>
        <dbReference type="EMBL" id="SEK07799.1"/>
    </source>
</evidence>
<evidence type="ECO:0000256" key="1">
    <source>
        <dbReference type="ARBA" id="ARBA00023172"/>
    </source>
</evidence>
<dbReference type="STRING" id="1227549.SAMN05444007_12112"/>
<reference evidence="3 4" key="1">
    <citation type="submission" date="2016-10" db="EMBL/GenBank/DDBJ databases">
        <authorList>
            <person name="de Groot N.N."/>
        </authorList>
    </citation>
    <scope>NUCLEOTIDE SEQUENCE [LARGE SCALE GENOMIC DNA]</scope>
    <source>
        <strain evidence="3 4">DSM 29340</strain>
    </source>
</reference>
<dbReference type="Proteomes" id="UP000199379">
    <property type="component" value="Unassembled WGS sequence"/>
</dbReference>
<dbReference type="SUPFAM" id="SSF56349">
    <property type="entry name" value="DNA breaking-rejoining enzymes"/>
    <property type="match status" value="1"/>
</dbReference>
<dbReference type="Pfam" id="PF00589">
    <property type="entry name" value="Phage_integrase"/>
    <property type="match status" value="1"/>
</dbReference>
<dbReference type="CDD" id="cd00397">
    <property type="entry name" value="DNA_BRE_C"/>
    <property type="match status" value="1"/>
</dbReference>
<feature type="domain" description="Tyr recombinase" evidence="2">
    <location>
        <begin position="120"/>
        <end position="312"/>
    </location>
</feature>
<dbReference type="AlphaFoldDB" id="A0A1H7E1D0"/>
<gene>
    <name evidence="3" type="ORF">SAMN05444007_12112</name>
</gene>
<organism evidence="3 4">
    <name type="scientific">Cribrihabitans marinus</name>
    <dbReference type="NCBI Taxonomy" id="1227549"/>
    <lineage>
        <taxon>Bacteria</taxon>
        <taxon>Pseudomonadati</taxon>
        <taxon>Pseudomonadota</taxon>
        <taxon>Alphaproteobacteria</taxon>
        <taxon>Rhodobacterales</taxon>
        <taxon>Paracoccaceae</taxon>
        <taxon>Cribrihabitans</taxon>
    </lineage>
</organism>
<dbReference type="InterPro" id="IPR013762">
    <property type="entry name" value="Integrase-like_cat_sf"/>
</dbReference>
<accession>A0A1H7E1D0</accession>
<name>A0A1H7E1D0_9RHOB</name>
<dbReference type="GO" id="GO:0003677">
    <property type="term" value="F:DNA binding"/>
    <property type="evidence" value="ECO:0007669"/>
    <property type="project" value="InterPro"/>
</dbReference>
<dbReference type="Gene3D" id="1.10.443.10">
    <property type="entry name" value="Intergrase catalytic core"/>
    <property type="match status" value="1"/>
</dbReference>
<keyword evidence="4" id="KW-1185">Reference proteome</keyword>
<evidence type="ECO:0000313" key="4">
    <source>
        <dbReference type="Proteomes" id="UP000199379"/>
    </source>
</evidence>
<dbReference type="PROSITE" id="PS51898">
    <property type="entry name" value="TYR_RECOMBINASE"/>
    <property type="match status" value="1"/>
</dbReference>
<proteinExistence type="predicted"/>
<sequence length="333" mass="37467">MRNGDVLDGCGAGARWSEATRRTNLKHYAGWLGWLQATGGLDWAVAPADRVTPSRVRAYVRDLGRAVAPITVSSYLRDLKVVTKAMSPDRDCRWLMDMTCRLKSWAQPVRIRRPQGLPAHDMFRTALEELARLTENGFRSPRATLAYRDTLLVAMLICAPLRLRNLAMIRVGEQLEKQGDEWHLRFAGHETKTHQPLHLVLPDALECHVETYMRHVRPAFPGAELTDRLWISAKRAPMAETTIYARVMRTSERLFGTAVNPHTFRTIAATFLAESSPEDALRARPLLGHRRNDTTEAHYIMADQIRASQKVADALLAIRDGPLKHSGNSDPPG</sequence>
<dbReference type="InterPro" id="IPR011010">
    <property type="entry name" value="DNA_brk_join_enz"/>
</dbReference>
<dbReference type="InterPro" id="IPR002104">
    <property type="entry name" value="Integrase_catalytic"/>
</dbReference>